<comment type="caution">
    <text evidence="10">The sequence shown here is derived from an EMBL/GenBank/DDBJ whole genome shotgun (WGS) entry which is preliminary data.</text>
</comment>
<dbReference type="GO" id="GO:0022857">
    <property type="term" value="F:transmembrane transporter activity"/>
    <property type="evidence" value="ECO:0007669"/>
    <property type="project" value="InterPro"/>
</dbReference>
<reference evidence="10" key="1">
    <citation type="journal article" date="2012" name="J. Microbiol. Biotechnol.">
        <title>Ramlibacter ginsenosidimutans sp. nov., with ginsenoside-converting activity.</title>
        <authorList>
            <person name="Wang L."/>
            <person name="An D.S."/>
            <person name="Kim S.G."/>
            <person name="Jin F.X."/>
            <person name="Kim S.C."/>
            <person name="Lee S.T."/>
            <person name="Im W.T."/>
        </authorList>
    </citation>
    <scope>NUCLEOTIDE SEQUENCE</scope>
    <source>
        <strain evidence="10">KACC 17527</strain>
    </source>
</reference>
<dbReference type="GO" id="GO:0016020">
    <property type="term" value="C:membrane"/>
    <property type="evidence" value="ECO:0007669"/>
    <property type="project" value="InterPro"/>
</dbReference>
<comment type="subcellular location">
    <subcellularLocation>
        <location evidence="1">Periplasm</location>
    </subcellularLocation>
</comment>
<evidence type="ECO:0000256" key="1">
    <source>
        <dbReference type="ARBA" id="ARBA00004418"/>
    </source>
</evidence>
<name>A0A934TQB3_9BURK</name>
<keyword evidence="6 7" id="KW-0175">Coiled coil</keyword>
<dbReference type="Pfam" id="PF25954">
    <property type="entry name" value="Beta-barrel_RND_2"/>
    <property type="match status" value="1"/>
</dbReference>
<dbReference type="Gene3D" id="2.40.30.170">
    <property type="match status" value="1"/>
</dbReference>
<dbReference type="Gene3D" id="2.40.420.20">
    <property type="match status" value="1"/>
</dbReference>
<keyword evidence="11" id="KW-1185">Reference proteome</keyword>
<reference evidence="10" key="2">
    <citation type="submission" date="2021-01" db="EMBL/GenBank/DDBJ databases">
        <authorList>
            <person name="Kang M."/>
        </authorList>
    </citation>
    <scope>NUCLEOTIDE SEQUENCE</scope>
    <source>
        <strain evidence="10">KACC 17527</strain>
    </source>
</reference>
<dbReference type="Gene3D" id="1.10.287.470">
    <property type="entry name" value="Helix hairpin bin"/>
    <property type="match status" value="2"/>
</dbReference>
<evidence type="ECO:0000256" key="3">
    <source>
        <dbReference type="ARBA" id="ARBA00010602"/>
    </source>
</evidence>
<dbReference type="EMBL" id="JAEPWM010000001">
    <property type="protein sequence ID" value="MBK6005338.1"/>
    <property type="molecule type" value="Genomic_DNA"/>
</dbReference>
<dbReference type="RefSeq" id="WP_201167049.1">
    <property type="nucleotide sequence ID" value="NZ_JAEPWM010000001.1"/>
</dbReference>
<dbReference type="InterPro" id="IPR058627">
    <property type="entry name" value="MdtA-like_C"/>
</dbReference>
<feature type="domain" description="CusB-like beta-barrel" evidence="8">
    <location>
        <begin position="261"/>
        <end position="333"/>
    </location>
</feature>
<keyword evidence="5" id="KW-0574">Periplasm</keyword>
<gene>
    <name evidence="10" type="ORF">JJB11_04465</name>
</gene>
<dbReference type="GO" id="GO:0042597">
    <property type="term" value="C:periplasmic space"/>
    <property type="evidence" value="ECO:0007669"/>
    <property type="project" value="UniProtKB-SubCell"/>
</dbReference>
<feature type="domain" description="Multidrug resistance protein MdtA-like C-terminal permuted SH3" evidence="9">
    <location>
        <begin position="340"/>
        <end position="394"/>
    </location>
</feature>
<evidence type="ECO:0000256" key="6">
    <source>
        <dbReference type="ARBA" id="ARBA00023054"/>
    </source>
</evidence>
<keyword evidence="4" id="KW-0732">Signal</keyword>
<comment type="similarity">
    <text evidence="2">Belongs to the membrane fusion protein (MFP) (TC 8.A.1) family.</text>
</comment>
<dbReference type="PANTHER" id="PTHR32347:SF29">
    <property type="entry name" value="UPF0194 MEMBRANE PROTEIN YBHG"/>
    <property type="match status" value="1"/>
</dbReference>
<dbReference type="InterPro" id="IPR006143">
    <property type="entry name" value="RND_pump_MFP"/>
</dbReference>
<protein>
    <submittedName>
        <fullName evidence="10">Efflux RND transporter periplasmic adaptor subunit</fullName>
    </submittedName>
</protein>
<dbReference type="AlphaFoldDB" id="A0A934TQB3"/>
<organism evidence="10 11">
    <name type="scientific">Ramlibacter ginsenosidimutans</name>
    <dbReference type="NCBI Taxonomy" id="502333"/>
    <lineage>
        <taxon>Bacteria</taxon>
        <taxon>Pseudomonadati</taxon>
        <taxon>Pseudomonadota</taxon>
        <taxon>Betaproteobacteria</taxon>
        <taxon>Burkholderiales</taxon>
        <taxon>Comamonadaceae</taxon>
        <taxon>Ramlibacter</taxon>
    </lineage>
</organism>
<accession>A0A934TQB3</accession>
<dbReference type="Pfam" id="PF25967">
    <property type="entry name" value="RND-MFP_C"/>
    <property type="match status" value="1"/>
</dbReference>
<comment type="similarity">
    <text evidence="3">Belongs to the UPF0194 family.</text>
</comment>
<sequence length="418" mass="44059">MRGESIRSALRQLRSHAGAITAIAALAVLAAAAGPRLLFGPRVAVQTAAQRDFVQTVVASGHVEAPHRVDIGVQVTGTVESVPVDEGQTVAAATVLIRLEAAELRAAADQAELAVRQAEAHLRQVREVDEPGAEQAVRQAQANYDVAHATVRRNEDLFAKEFIGQAALDDSRRAEQVALAQLRTAQQQLASARRGGSNAAGAEAALAMARAAADAAHARLRYAVVQAPVAGTLIARDVEPGHVVQPGKVLMVLSPTGASQLVVQIDEKNLKLLHEGQPALASADAYPEQRFAAQLVYINPGIDAQRGSVEVKLAVPQSPRYLKQDMTVSVDIEVARKPAAILLPTEAVRDADTAAPWVLKVEDGRVHRRPVQLGLRSKGWCEVLQGVRPGDQVVPATAANVTTLADGARVRPVTAAGG</sequence>
<dbReference type="NCBIfam" id="TIGR01730">
    <property type="entry name" value="RND_mfp"/>
    <property type="match status" value="1"/>
</dbReference>
<evidence type="ECO:0000256" key="7">
    <source>
        <dbReference type="SAM" id="Coils"/>
    </source>
</evidence>
<evidence type="ECO:0000256" key="5">
    <source>
        <dbReference type="ARBA" id="ARBA00022764"/>
    </source>
</evidence>
<dbReference type="SUPFAM" id="SSF111369">
    <property type="entry name" value="HlyD-like secretion proteins"/>
    <property type="match status" value="2"/>
</dbReference>
<dbReference type="InterPro" id="IPR050465">
    <property type="entry name" value="UPF0194_transport"/>
</dbReference>
<evidence type="ECO:0000256" key="2">
    <source>
        <dbReference type="ARBA" id="ARBA00009477"/>
    </source>
</evidence>
<evidence type="ECO:0000259" key="9">
    <source>
        <dbReference type="Pfam" id="PF25967"/>
    </source>
</evidence>
<evidence type="ECO:0000313" key="10">
    <source>
        <dbReference type="EMBL" id="MBK6005338.1"/>
    </source>
</evidence>
<evidence type="ECO:0000313" key="11">
    <source>
        <dbReference type="Proteomes" id="UP000630528"/>
    </source>
</evidence>
<feature type="coiled-coil region" evidence="7">
    <location>
        <begin position="101"/>
        <end position="128"/>
    </location>
</feature>
<dbReference type="Gene3D" id="2.40.50.100">
    <property type="match status" value="2"/>
</dbReference>
<dbReference type="InterPro" id="IPR058792">
    <property type="entry name" value="Beta-barrel_RND_2"/>
</dbReference>
<evidence type="ECO:0000256" key="4">
    <source>
        <dbReference type="ARBA" id="ARBA00022729"/>
    </source>
</evidence>
<dbReference type="Proteomes" id="UP000630528">
    <property type="component" value="Unassembled WGS sequence"/>
</dbReference>
<dbReference type="PANTHER" id="PTHR32347">
    <property type="entry name" value="EFFLUX SYSTEM COMPONENT YKNX-RELATED"/>
    <property type="match status" value="1"/>
</dbReference>
<proteinExistence type="inferred from homology"/>
<evidence type="ECO:0000259" key="8">
    <source>
        <dbReference type="Pfam" id="PF25954"/>
    </source>
</evidence>